<dbReference type="InterPro" id="IPR003770">
    <property type="entry name" value="MLTG-like"/>
</dbReference>
<dbReference type="CDD" id="cd08010">
    <property type="entry name" value="MltG_like"/>
    <property type="match status" value="1"/>
</dbReference>
<proteinExistence type="inferred from homology"/>
<name>A0A1G9CQC4_9FLAO</name>
<evidence type="ECO:0000256" key="5">
    <source>
        <dbReference type="ARBA" id="ARBA00023239"/>
    </source>
</evidence>
<keyword evidence="3 7" id="KW-1133">Transmembrane helix</keyword>
<feature type="site" description="Important for catalytic activity" evidence="7">
    <location>
        <position position="216"/>
    </location>
</feature>
<dbReference type="GO" id="GO:0009252">
    <property type="term" value="P:peptidoglycan biosynthetic process"/>
    <property type="evidence" value="ECO:0007669"/>
    <property type="project" value="UniProtKB-UniRule"/>
</dbReference>
<comment type="subcellular location">
    <subcellularLocation>
        <location evidence="7">Cell membrane</location>
        <topology evidence="7">Single-pass membrane protein</topology>
    </subcellularLocation>
</comment>
<dbReference type="HAMAP" id="MF_02065">
    <property type="entry name" value="MltG"/>
    <property type="match status" value="1"/>
</dbReference>
<dbReference type="STRING" id="1128970.SAMN04487935_3615"/>
<dbReference type="Pfam" id="PF02618">
    <property type="entry name" value="YceG"/>
    <property type="match status" value="1"/>
</dbReference>
<dbReference type="AlphaFoldDB" id="A0A1G9CQC4"/>
<evidence type="ECO:0000256" key="1">
    <source>
        <dbReference type="ARBA" id="ARBA00022475"/>
    </source>
</evidence>
<dbReference type="NCBIfam" id="TIGR00247">
    <property type="entry name" value="endolytic transglycosylase MltG"/>
    <property type="match status" value="1"/>
</dbReference>
<dbReference type="GO" id="GO:0008932">
    <property type="term" value="F:lytic endotransglycosylase activity"/>
    <property type="evidence" value="ECO:0007669"/>
    <property type="project" value="UniProtKB-UniRule"/>
</dbReference>
<keyword evidence="1 7" id="KW-1003">Cell membrane</keyword>
<keyword evidence="4 7" id="KW-0472">Membrane</keyword>
<evidence type="ECO:0000313" key="8">
    <source>
        <dbReference type="EMBL" id="SDK53827.1"/>
    </source>
</evidence>
<feature type="transmembrane region" description="Helical" evidence="7">
    <location>
        <begin position="7"/>
        <end position="26"/>
    </location>
</feature>
<evidence type="ECO:0000256" key="2">
    <source>
        <dbReference type="ARBA" id="ARBA00022692"/>
    </source>
</evidence>
<sequence length="347" mass="39719">MNIKKIAAIASVVIVSALIIYGYMVYRDIFAGNTNFEQKQVYVNIPTNADYEQVKKAVAPYIKDMDRFDLVANKKSYPQRSEKAGRFLIKKGMNSNDIINSLRVNVPVDLTFNNQERLEDFAGRIGSQIEADSLSLITAFKDPEFLKENGFTEENVLAMFIPNSYEFFWNTDAKKFRDRMAKEYRKFWTEERIAKAKAQNLTPIQASILASIVHKETVKKDERPKVAGVYLNRYSTGMKLEADPTVIYAVKKKSGDFNQVIKRVLYKDLETDSPYNTYMYAGLPPGPIAMPDITALEAVLNPEKHNYIYFCASVTNFGYHEFAVTPAQHEVNRKKYVAWVNSQGIKR</sequence>
<keyword evidence="6 7" id="KW-0961">Cell wall biogenesis/degradation</keyword>
<comment type="catalytic activity">
    <reaction evidence="7">
        <text>a peptidoglycan chain = a peptidoglycan chain with N-acetyl-1,6-anhydromuramyl-[peptide] at the reducing end + a peptidoglycan chain with N-acetylglucosamine at the non-reducing end.</text>
        <dbReference type="EC" id="4.2.2.29"/>
    </reaction>
</comment>
<dbReference type="Proteomes" id="UP000199580">
    <property type="component" value="Unassembled WGS sequence"/>
</dbReference>
<evidence type="ECO:0000313" key="9">
    <source>
        <dbReference type="Proteomes" id="UP000199580"/>
    </source>
</evidence>
<gene>
    <name evidence="7" type="primary">mltG</name>
    <name evidence="8" type="ORF">SAMN04487935_3615</name>
</gene>
<organism evidence="8 9">
    <name type="scientific">Flavobacterium noncentrifugens</name>
    <dbReference type="NCBI Taxonomy" id="1128970"/>
    <lineage>
        <taxon>Bacteria</taxon>
        <taxon>Pseudomonadati</taxon>
        <taxon>Bacteroidota</taxon>
        <taxon>Flavobacteriia</taxon>
        <taxon>Flavobacteriales</taxon>
        <taxon>Flavobacteriaceae</taxon>
        <taxon>Flavobacterium</taxon>
    </lineage>
</organism>
<keyword evidence="5 7" id="KW-0456">Lyase</keyword>
<dbReference type="GO" id="GO:0005886">
    <property type="term" value="C:plasma membrane"/>
    <property type="evidence" value="ECO:0007669"/>
    <property type="project" value="UniProtKB-SubCell"/>
</dbReference>
<dbReference type="EMBL" id="FNEZ01000007">
    <property type="protein sequence ID" value="SDK53827.1"/>
    <property type="molecule type" value="Genomic_DNA"/>
</dbReference>
<evidence type="ECO:0000256" key="7">
    <source>
        <dbReference type="HAMAP-Rule" id="MF_02065"/>
    </source>
</evidence>
<reference evidence="8 9" key="1">
    <citation type="submission" date="2016-10" db="EMBL/GenBank/DDBJ databases">
        <authorList>
            <person name="de Groot N.N."/>
        </authorList>
    </citation>
    <scope>NUCLEOTIDE SEQUENCE [LARGE SCALE GENOMIC DNA]</scope>
    <source>
        <strain evidence="8 9">CGMCC 1.10076</strain>
    </source>
</reference>
<dbReference type="EC" id="4.2.2.29" evidence="7"/>
<dbReference type="RefSeq" id="WP_091398922.1">
    <property type="nucleotide sequence ID" value="NZ_BKAI01000010.1"/>
</dbReference>
<dbReference type="GO" id="GO:0071555">
    <property type="term" value="P:cell wall organization"/>
    <property type="evidence" value="ECO:0007669"/>
    <property type="project" value="UniProtKB-KW"/>
</dbReference>
<evidence type="ECO:0000256" key="4">
    <source>
        <dbReference type="ARBA" id="ARBA00023136"/>
    </source>
</evidence>
<keyword evidence="9" id="KW-1185">Reference proteome</keyword>
<evidence type="ECO:0000256" key="6">
    <source>
        <dbReference type="ARBA" id="ARBA00023316"/>
    </source>
</evidence>
<comment type="function">
    <text evidence="7">Functions as a peptidoglycan terminase that cleaves nascent peptidoglycan strands endolytically to terminate their elongation.</text>
</comment>
<protein>
    <recommendedName>
        <fullName evidence="7">Endolytic murein transglycosylase</fullName>
        <ecNumber evidence="7">4.2.2.29</ecNumber>
    </recommendedName>
    <alternativeName>
        <fullName evidence="7">Peptidoglycan lytic transglycosylase</fullName>
    </alternativeName>
    <alternativeName>
        <fullName evidence="7">Peptidoglycan polymerization terminase</fullName>
    </alternativeName>
</protein>
<comment type="similarity">
    <text evidence="7">Belongs to the transglycosylase MltG family.</text>
</comment>
<keyword evidence="2 7" id="KW-0812">Transmembrane</keyword>
<evidence type="ECO:0000256" key="3">
    <source>
        <dbReference type="ARBA" id="ARBA00022989"/>
    </source>
</evidence>
<dbReference type="PANTHER" id="PTHR30518:SF2">
    <property type="entry name" value="ENDOLYTIC MUREIN TRANSGLYCOSYLASE"/>
    <property type="match status" value="1"/>
</dbReference>
<dbReference type="OrthoDB" id="9814591at2"/>
<accession>A0A1G9CQC4</accession>
<dbReference type="PANTHER" id="PTHR30518">
    <property type="entry name" value="ENDOLYTIC MUREIN TRANSGLYCOSYLASE"/>
    <property type="match status" value="1"/>
</dbReference>